<dbReference type="Proteomes" id="UP001242480">
    <property type="component" value="Unassembled WGS sequence"/>
</dbReference>
<evidence type="ECO:0000313" key="2">
    <source>
        <dbReference type="Proteomes" id="UP001242480"/>
    </source>
</evidence>
<name>A0ABU0JJF3_9HYPH</name>
<dbReference type="RefSeq" id="WP_307283988.1">
    <property type="nucleotide sequence ID" value="NZ_JAUSVX010000022.1"/>
</dbReference>
<sequence>MSSETIPPIVQSIIDGKVVEKDEIITLRRWFYGDGIIHAEDALALFKANAVLDGRCPEFNRLFVEALTDYVVYQLMPTGRITAEKAAWLMAEMGGPDAFVETASELELLVNVMEEAHEIPNSLAAFALAQVKHAAITGEGPAARGRVHFSRTVDAADVELLGRILSHNGGAISRAEAEILFDIADACTGPANDEAWSQLFVRAIANHLLGSAAPLERAAGPAPAATAVFGPEGDWSSLVTQIDPAGASWLQSRIHRDGRVSKAERALLAFVDAPVGDTVAASAIVRMA</sequence>
<evidence type="ECO:0000313" key="1">
    <source>
        <dbReference type="EMBL" id="MDQ0474413.1"/>
    </source>
</evidence>
<comment type="caution">
    <text evidence="1">The sequence shown here is derived from an EMBL/GenBank/DDBJ whole genome shotgun (WGS) entry which is preliminary data.</text>
</comment>
<proteinExistence type="predicted"/>
<gene>
    <name evidence="1" type="ORF">QO011_007453</name>
</gene>
<dbReference type="EMBL" id="JAUSVX010000022">
    <property type="protein sequence ID" value="MDQ0474413.1"/>
    <property type="molecule type" value="Genomic_DNA"/>
</dbReference>
<keyword evidence="2" id="KW-1185">Reference proteome</keyword>
<accession>A0ABU0JJF3</accession>
<organism evidence="1 2">
    <name type="scientific">Labrys wisconsinensis</name>
    <dbReference type="NCBI Taxonomy" id="425677"/>
    <lineage>
        <taxon>Bacteria</taxon>
        <taxon>Pseudomonadati</taxon>
        <taxon>Pseudomonadota</taxon>
        <taxon>Alphaproteobacteria</taxon>
        <taxon>Hyphomicrobiales</taxon>
        <taxon>Xanthobacteraceae</taxon>
        <taxon>Labrys</taxon>
    </lineage>
</organism>
<protein>
    <submittedName>
        <fullName evidence="1">Uncharacterized protein</fullName>
    </submittedName>
</protein>
<reference evidence="1 2" key="1">
    <citation type="submission" date="2023-07" db="EMBL/GenBank/DDBJ databases">
        <title>Genomic Encyclopedia of Type Strains, Phase IV (KMG-IV): sequencing the most valuable type-strain genomes for metagenomic binning, comparative biology and taxonomic classification.</title>
        <authorList>
            <person name="Goeker M."/>
        </authorList>
    </citation>
    <scope>NUCLEOTIDE SEQUENCE [LARGE SCALE GENOMIC DNA]</scope>
    <source>
        <strain evidence="1 2">DSM 19619</strain>
    </source>
</reference>